<keyword evidence="10" id="KW-0234">DNA repair</keyword>
<evidence type="ECO:0000313" key="14">
    <source>
        <dbReference type="EMBL" id="GMT32995.1"/>
    </source>
</evidence>
<feature type="domain" description="AAA+ ATPase" evidence="13">
    <location>
        <begin position="66"/>
        <end position="358"/>
    </location>
</feature>
<dbReference type="GO" id="GO:0005634">
    <property type="term" value="C:nucleus"/>
    <property type="evidence" value="ECO:0007669"/>
    <property type="project" value="UniProtKB-SubCell"/>
</dbReference>
<evidence type="ECO:0000256" key="9">
    <source>
        <dbReference type="ARBA" id="ARBA00023163"/>
    </source>
</evidence>
<keyword evidence="6 12" id="KW-0347">Helicase</keyword>
<evidence type="ECO:0000256" key="4">
    <source>
        <dbReference type="ARBA" id="ARBA00022763"/>
    </source>
</evidence>
<dbReference type="Gene3D" id="1.10.8.60">
    <property type="match status" value="1"/>
</dbReference>
<dbReference type="InterPro" id="IPR027417">
    <property type="entry name" value="P-loop_NTPase"/>
</dbReference>
<comment type="similarity">
    <text evidence="2 12">Belongs to the RuvB family.</text>
</comment>
<reference evidence="14" key="1">
    <citation type="submission" date="2023-10" db="EMBL/GenBank/DDBJ databases">
        <title>Genome assembly of Pristionchus species.</title>
        <authorList>
            <person name="Yoshida K."/>
            <person name="Sommer R.J."/>
        </authorList>
    </citation>
    <scope>NUCLEOTIDE SEQUENCE</scope>
    <source>
        <strain evidence="14">RS5133</strain>
    </source>
</reference>
<dbReference type="Pfam" id="PF17856">
    <property type="entry name" value="TIP49_C"/>
    <property type="match status" value="1"/>
</dbReference>
<dbReference type="EMBL" id="BTSY01000006">
    <property type="protein sequence ID" value="GMT32995.1"/>
    <property type="molecule type" value="Genomic_DNA"/>
</dbReference>
<evidence type="ECO:0000256" key="3">
    <source>
        <dbReference type="ARBA" id="ARBA00022741"/>
    </source>
</evidence>
<dbReference type="InterPro" id="IPR042487">
    <property type="entry name" value="RuvBL1/2_DNA/RNA_bd_dom"/>
</dbReference>
<comment type="caution">
    <text evidence="14">The sequence shown here is derived from an EMBL/GenBank/DDBJ whole genome shotgun (WGS) entry which is preliminary data.</text>
</comment>
<dbReference type="GO" id="GO:0006281">
    <property type="term" value="P:DNA repair"/>
    <property type="evidence" value="ECO:0007669"/>
    <property type="project" value="UniProtKB-KW"/>
</dbReference>
<keyword evidence="7 12" id="KW-0067">ATP-binding</keyword>
<dbReference type="FunFam" id="3.40.50.300:FF:002221">
    <property type="entry name" value="RuvB-like 2"/>
    <property type="match status" value="2"/>
</dbReference>
<keyword evidence="3 12" id="KW-0547">Nucleotide-binding</keyword>
<dbReference type="Gene3D" id="2.40.50.360">
    <property type="entry name" value="RuvB-like helicase, domain II"/>
    <property type="match status" value="1"/>
</dbReference>
<dbReference type="GO" id="GO:0005524">
    <property type="term" value="F:ATP binding"/>
    <property type="evidence" value="ECO:0007669"/>
    <property type="project" value="UniProtKB-KW"/>
</dbReference>
<keyword evidence="15" id="KW-1185">Reference proteome</keyword>
<comment type="subcellular location">
    <subcellularLocation>
        <location evidence="1">Nucleus</location>
    </subcellularLocation>
</comment>
<gene>
    <name evidence="14" type="ORF">PFISCL1PPCAC_24292</name>
</gene>
<keyword evidence="5 12" id="KW-0378">Hydrolase</keyword>
<dbReference type="SMART" id="SM00382">
    <property type="entry name" value="AAA"/>
    <property type="match status" value="1"/>
</dbReference>
<name>A0AAV5WQW6_9BILA</name>
<evidence type="ECO:0000256" key="2">
    <source>
        <dbReference type="ARBA" id="ARBA00007519"/>
    </source>
</evidence>
<keyword evidence="11 12" id="KW-0539">Nucleus</keyword>
<keyword evidence="4" id="KW-0227">DNA damage</keyword>
<evidence type="ECO:0000256" key="8">
    <source>
        <dbReference type="ARBA" id="ARBA00023015"/>
    </source>
</evidence>
<evidence type="ECO:0000256" key="11">
    <source>
        <dbReference type="ARBA" id="ARBA00023242"/>
    </source>
</evidence>
<dbReference type="EC" id="3.6.4.12" evidence="12"/>
<evidence type="ECO:0000256" key="6">
    <source>
        <dbReference type="ARBA" id="ARBA00022806"/>
    </source>
</evidence>
<dbReference type="GO" id="GO:0016787">
    <property type="term" value="F:hydrolase activity"/>
    <property type="evidence" value="ECO:0007669"/>
    <property type="project" value="UniProtKB-KW"/>
</dbReference>
<evidence type="ECO:0000256" key="12">
    <source>
        <dbReference type="RuleBase" id="RU363048"/>
    </source>
</evidence>
<dbReference type="GO" id="GO:0003678">
    <property type="term" value="F:DNA helicase activity"/>
    <property type="evidence" value="ECO:0007669"/>
    <property type="project" value="UniProtKB-EC"/>
</dbReference>
<sequence length="449" mass="49032">QMATIGGLAVKDVLKVERIGTHSHIRGLGLSQTLEPATVGDGMVGQHAARRAAGLIVKMIKEGKIAGRAILIAGEPGSGKTALAMGISKALGQETPFVSMTASEIYSVEVSKTEALNQAFRKAIGVKIAEESEVLEGEVVSIEIDRPASGVGPKVGKMTLKTTDMEAIYDVGAKMSESCVKERISAGDVVQIDRATGRVTRLGRSYTRQNDYDAFSAQTKFVQCPNGEIQKKSQVVHNVTLHEIDVINSRTQGYLALFTGDTGEIKTEVRDQINTKVNEWREEGKASIQPGVLFIDEVHLLDLECYSFINRALESDLAPILIMATNRPTSAVRGTELISPHGIPGDLLDRSLIIRTGKLSPEEITQVFSLRADEEGVKLDTKALAILTRLAGETNFRYAMQLIALGNVFRERSKRDIVSAEDIGKAYTMFIDRTRSKNLLQQHNDQYLH</sequence>
<dbReference type="SUPFAM" id="SSF52540">
    <property type="entry name" value="P-loop containing nucleoside triphosphate hydrolases"/>
    <property type="match status" value="1"/>
</dbReference>
<dbReference type="InterPro" id="IPR027238">
    <property type="entry name" value="RuvB-like"/>
</dbReference>
<feature type="non-terminal residue" evidence="14">
    <location>
        <position position="1"/>
    </location>
</feature>
<dbReference type="AlphaFoldDB" id="A0AAV5WQW6"/>
<evidence type="ECO:0000256" key="10">
    <source>
        <dbReference type="ARBA" id="ARBA00023204"/>
    </source>
</evidence>
<dbReference type="InterPro" id="IPR003593">
    <property type="entry name" value="AAA+_ATPase"/>
</dbReference>
<dbReference type="Proteomes" id="UP001432322">
    <property type="component" value="Unassembled WGS sequence"/>
</dbReference>
<protein>
    <recommendedName>
        <fullName evidence="12">RuvB-like helicase</fullName>
        <ecNumber evidence="12">3.6.4.12</ecNumber>
    </recommendedName>
</protein>
<evidence type="ECO:0000256" key="5">
    <source>
        <dbReference type="ARBA" id="ARBA00022801"/>
    </source>
</evidence>
<accession>A0AAV5WQW6</accession>
<evidence type="ECO:0000256" key="7">
    <source>
        <dbReference type="ARBA" id="ARBA00022840"/>
    </source>
</evidence>
<evidence type="ECO:0000313" key="15">
    <source>
        <dbReference type="Proteomes" id="UP001432322"/>
    </source>
</evidence>
<dbReference type="PANTHER" id="PTHR11093">
    <property type="entry name" value="RUVB-RELATED REPTIN AND PONTIN"/>
    <property type="match status" value="1"/>
</dbReference>
<evidence type="ECO:0000256" key="1">
    <source>
        <dbReference type="ARBA" id="ARBA00004123"/>
    </source>
</evidence>
<comment type="catalytic activity">
    <reaction evidence="12">
        <text>ATP + H2O = ADP + phosphate + H(+)</text>
        <dbReference type="Rhea" id="RHEA:13065"/>
        <dbReference type="ChEBI" id="CHEBI:15377"/>
        <dbReference type="ChEBI" id="CHEBI:15378"/>
        <dbReference type="ChEBI" id="CHEBI:30616"/>
        <dbReference type="ChEBI" id="CHEBI:43474"/>
        <dbReference type="ChEBI" id="CHEBI:456216"/>
        <dbReference type="EC" id="3.6.4.12"/>
    </reaction>
</comment>
<evidence type="ECO:0000259" key="13">
    <source>
        <dbReference type="SMART" id="SM00382"/>
    </source>
</evidence>
<dbReference type="InterPro" id="IPR041048">
    <property type="entry name" value="RuvB-like_C"/>
</dbReference>
<dbReference type="Pfam" id="PF06068">
    <property type="entry name" value="TIP49"/>
    <property type="match status" value="1"/>
</dbReference>
<keyword evidence="8 12" id="KW-0805">Transcription regulation</keyword>
<dbReference type="InterPro" id="IPR010339">
    <property type="entry name" value="TIP49_P-loop"/>
</dbReference>
<proteinExistence type="inferred from homology"/>
<organism evidence="14 15">
    <name type="scientific">Pristionchus fissidentatus</name>
    <dbReference type="NCBI Taxonomy" id="1538716"/>
    <lineage>
        <taxon>Eukaryota</taxon>
        <taxon>Metazoa</taxon>
        <taxon>Ecdysozoa</taxon>
        <taxon>Nematoda</taxon>
        <taxon>Chromadorea</taxon>
        <taxon>Rhabditida</taxon>
        <taxon>Rhabditina</taxon>
        <taxon>Diplogasteromorpha</taxon>
        <taxon>Diplogasteroidea</taxon>
        <taxon>Neodiplogasteridae</taxon>
        <taxon>Pristionchus</taxon>
    </lineage>
</organism>
<dbReference type="FunFam" id="2.40.50.360:FF:000002">
    <property type="entry name" value="RuvB-like helicase"/>
    <property type="match status" value="1"/>
</dbReference>
<keyword evidence="9 12" id="KW-0804">Transcription</keyword>
<dbReference type="Gene3D" id="3.40.50.300">
    <property type="entry name" value="P-loop containing nucleotide triphosphate hydrolases"/>
    <property type="match status" value="1"/>
</dbReference>